<dbReference type="InterPro" id="IPR036515">
    <property type="entry name" value="Transposase_17_sf"/>
</dbReference>
<dbReference type="Gene3D" id="3.30.70.1290">
    <property type="entry name" value="Transposase IS200-like"/>
    <property type="match status" value="1"/>
</dbReference>
<dbReference type="EMBL" id="JABBCQ020000020">
    <property type="protein sequence ID" value="MBI1626578.1"/>
    <property type="molecule type" value="Genomic_DNA"/>
</dbReference>
<evidence type="ECO:0000259" key="1">
    <source>
        <dbReference type="SMART" id="SM01321"/>
    </source>
</evidence>
<dbReference type="GO" id="GO:0003677">
    <property type="term" value="F:DNA binding"/>
    <property type="evidence" value="ECO:0007669"/>
    <property type="project" value="InterPro"/>
</dbReference>
<reference evidence="2" key="1">
    <citation type="submission" date="2020-12" db="EMBL/GenBank/DDBJ databases">
        <title>Comamonas sp. nov., isolated from stream water.</title>
        <authorList>
            <person name="Park K.-H."/>
        </authorList>
    </citation>
    <scope>NUCLEOTIDE SEQUENCE</scope>
    <source>
        <strain evidence="2">EJ-4</strain>
    </source>
</reference>
<dbReference type="SUPFAM" id="SSF143422">
    <property type="entry name" value="Transposase IS200-like"/>
    <property type="match status" value="1"/>
</dbReference>
<dbReference type="GO" id="GO:0006313">
    <property type="term" value="P:DNA transposition"/>
    <property type="evidence" value="ECO:0007669"/>
    <property type="project" value="InterPro"/>
</dbReference>
<gene>
    <name evidence="2" type="ORF">HF327_019030</name>
</gene>
<dbReference type="SMART" id="SM01321">
    <property type="entry name" value="Y1_Tnp"/>
    <property type="match status" value="1"/>
</dbReference>
<evidence type="ECO:0000313" key="3">
    <source>
        <dbReference type="Proteomes" id="UP000530032"/>
    </source>
</evidence>
<name>A0A843BGJ1_9BURK</name>
<dbReference type="Proteomes" id="UP000530032">
    <property type="component" value="Unassembled WGS sequence"/>
</dbReference>
<dbReference type="PANTHER" id="PTHR34322">
    <property type="entry name" value="TRANSPOSASE, Y1_TNP DOMAIN-CONTAINING"/>
    <property type="match status" value="1"/>
</dbReference>
<protein>
    <submittedName>
        <fullName evidence="2">Transposase</fullName>
    </submittedName>
</protein>
<dbReference type="PANTHER" id="PTHR34322:SF2">
    <property type="entry name" value="TRANSPOSASE IS200-LIKE DOMAIN-CONTAINING PROTEIN"/>
    <property type="match status" value="1"/>
</dbReference>
<dbReference type="AlphaFoldDB" id="A0A843BGJ1"/>
<dbReference type="InterPro" id="IPR002686">
    <property type="entry name" value="Transposase_17"/>
</dbReference>
<comment type="caution">
    <text evidence="2">The sequence shown here is derived from an EMBL/GenBank/DDBJ whole genome shotgun (WGS) entry which is preliminary data.</text>
</comment>
<evidence type="ECO:0000313" key="2">
    <source>
        <dbReference type="EMBL" id="MBI1626578.1"/>
    </source>
</evidence>
<keyword evidence="3" id="KW-1185">Reference proteome</keyword>
<accession>A0A843BGJ1</accession>
<dbReference type="GO" id="GO:0004803">
    <property type="term" value="F:transposase activity"/>
    <property type="evidence" value="ECO:0007669"/>
    <property type="project" value="InterPro"/>
</dbReference>
<proteinExistence type="predicted"/>
<feature type="domain" description="Transposase IS200-like" evidence="1">
    <location>
        <begin position="9"/>
        <end position="124"/>
    </location>
</feature>
<organism evidence="2 3">
    <name type="scientific">Comamonas suwonensis</name>
    <dbReference type="NCBI Taxonomy" id="2606214"/>
    <lineage>
        <taxon>Bacteria</taxon>
        <taxon>Pseudomonadati</taxon>
        <taxon>Pseudomonadota</taxon>
        <taxon>Betaproteobacteria</taxon>
        <taxon>Burkholderiales</taxon>
        <taxon>Comamonadaceae</taxon>
        <taxon>Comamonas</taxon>
    </lineage>
</organism>
<dbReference type="RefSeq" id="WP_198461921.1">
    <property type="nucleotide sequence ID" value="NZ_JABBCQ020000020.1"/>
</dbReference>
<dbReference type="Pfam" id="PF01797">
    <property type="entry name" value="Y1_Tnp"/>
    <property type="match status" value="1"/>
</dbReference>
<sequence>MARLPRLTLANMPHHIIQRGNNSGEIFVDAQDRLAMLDLMREMARRFDVDVHAYVLMPNHFHLLLTPKTEQGVPQFMQALGRSYVRYFNNRHGRTGTLWEGRYRGTLLQAEQWLLPTMVSMDLNPVRAGLVHRALDWPWSSYAHSAGIQHDGLISPHALFWALGNTPFARDAAYVKAVEAGLDRDTQEQISHAALRGWALGDPEFIKNLQHQTERRVMRQKAGRPTARTALVRESQG</sequence>